<name>A0A9N8ZZM6_9GLOM</name>
<keyword evidence="2" id="KW-1185">Reference proteome</keyword>
<gene>
    <name evidence="1" type="ORF">DEBURN_LOCUS5314</name>
</gene>
<proteinExistence type="predicted"/>
<dbReference type="AlphaFoldDB" id="A0A9N8ZZM6"/>
<dbReference type="Proteomes" id="UP000789706">
    <property type="component" value="Unassembled WGS sequence"/>
</dbReference>
<organism evidence="1 2">
    <name type="scientific">Diversispora eburnea</name>
    <dbReference type="NCBI Taxonomy" id="1213867"/>
    <lineage>
        <taxon>Eukaryota</taxon>
        <taxon>Fungi</taxon>
        <taxon>Fungi incertae sedis</taxon>
        <taxon>Mucoromycota</taxon>
        <taxon>Glomeromycotina</taxon>
        <taxon>Glomeromycetes</taxon>
        <taxon>Diversisporales</taxon>
        <taxon>Diversisporaceae</taxon>
        <taxon>Diversispora</taxon>
    </lineage>
</organism>
<protein>
    <submittedName>
        <fullName evidence="1">4508_t:CDS:1</fullName>
    </submittedName>
</protein>
<evidence type="ECO:0000313" key="1">
    <source>
        <dbReference type="EMBL" id="CAG8513823.1"/>
    </source>
</evidence>
<sequence>MPNILNVLYAIINSSNLFTAEEAEATQQGTTGDNSTRNEIFLGKFREKNYEVEQQEHHQALSLGFM</sequence>
<comment type="caution">
    <text evidence="1">The sequence shown here is derived from an EMBL/GenBank/DDBJ whole genome shotgun (WGS) entry which is preliminary data.</text>
</comment>
<evidence type="ECO:0000313" key="2">
    <source>
        <dbReference type="Proteomes" id="UP000789706"/>
    </source>
</evidence>
<accession>A0A9N8ZZM6</accession>
<dbReference type="EMBL" id="CAJVPK010000464">
    <property type="protein sequence ID" value="CAG8513823.1"/>
    <property type="molecule type" value="Genomic_DNA"/>
</dbReference>
<reference evidence="1" key="1">
    <citation type="submission" date="2021-06" db="EMBL/GenBank/DDBJ databases">
        <authorList>
            <person name="Kallberg Y."/>
            <person name="Tangrot J."/>
            <person name="Rosling A."/>
        </authorList>
    </citation>
    <scope>NUCLEOTIDE SEQUENCE</scope>
    <source>
        <strain evidence="1">AZ414A</strain>
    </source>
</reference>